<accession>A0ABR6ZN37</accession>
<dbReference type="EMBL" id="JACOGF010000002">
    <property type="protein sequence ID" value="MBC3916988.1"/>
    <property type="molecule type" value="Genomic_DNA"/>
</dbReference>
<dbReference type="InterPro" id="IPR029058">
    <property type="entry name" value="AB_hydrolase_fold"/>
</dbReference>
<dbReference type="SUPFAM" id="SSF53474">
    <property type="entry name" value="alpha/beta-Hydrolases"/>
    <property type="match status" value="1"/>
</dbReference>
<dbReference type="InterPro" id="IPR050266">
    <property type="entry name" value="AB_hydrolase_sf"/>
</dbReference>
<dbReference type="Pfam" id="PF12697">
    <property type="entry name" value="Abhydrolase_6"/>
    <property type="match status" value="1"/>
</dbReference>
<dbReference type="PANTHER" id="PTHR43798">
    <property type="entry name" value="MONOACYLGLYCEROL LIPASE"/>
    <property type="match status" value="1"/>
</dbReference>
<sequence length="288" mass="30356">MNEPAMKQNDASSAMSASALPSQAPARPTMEAVLQALITPRRQATTDDDKMALSAARRFDLDHAGQVLVAWRWGPDTVPAVLLLHGWESRASHMAAFVAPLLQAGYGVIALDGPAHGESQGELTHVVDYGKAVLALAAQVGSLAAVIGHSAGSAASLYAYAHGLRVAASVQLCGPASLTRVVQRTARMAGLNAEEAYALEQQMAMHIGGPLASMDLSQLQSGFQHPALILHDPEDREMPYEESLALAAAWPKARLQPVAGTGHRRILRTPTVVEAAISFIVEHGATMA</sequence>
<dbReference type="Proteomes" id="UP000650424">
    <property type="component" value="Unassembled WGS sequence"/>
</dbReference>
<evidence type="ECO:0000313" key="3">
    <source>
        <dbReference type="EMBL" id="MBC3916988.1"/>
    </source>
</evidence>
<dbReference type="RefSeq" id="WP_186946205.1">
    <property type="nucleotide sequence ID" value="NZ_JACOGF010000002.1"/>
</dbReference>
<evidence type="ECO:0000313" key="4">
    <source>
        <dbReference type="Proteomes" id="UP000650424"/>
    </source>
</evidence>
<name>A0ABR6ZN37_9BURK</name>
<evidence type="ECO:0000259" key="2">
    <source>
        <dbReference type="Pfam" id="PF12697"/>
    </source>
</evidence>
<dbReference type="PANTHER" id="PTHR43798:SF33">
    <property type="entry name" value="HYDROLASE, PUTATIVE (AFU_ORTHOLOGUE AFUA_2G14860)-RELATED"/>
    <property type="match status" value="1"/>
</dbReference>
<feature type="region of interest" description="Disordered" evidence="1">
    <location>
        <begin position="1"/>
        <end position="25"/>
    </location>
</feature>
<comment type="caution">
    <text evidence="3">The sequence shown here is derived from an EMBL/GenBank/DDBJ whole genome shotgun (WGS) entry which is preliminary data.</text>
</comment>
<keyword evidence="3" id="KW-0378">Hydrolase</keyword>
<dbReference type="GO" id="GO:0016787">
    <property type="term" value="F:hydrolase activity"/>
    <property type="evidence" value="ECO:0007669"/>
    <property type="project" value="UniProtKB-KW"/>
</dbReference>
<reference evidence="3 4" key="1">
    <citation type="submission" date="2020-08" db="EMBL/GenBank/DDBJ databases">
        <title>Novel species isolated from subtropical streams in China.</title>
        <authorList>
            <person name="Lu H."/>
        </authorList>
    </citation>
    <scope>NUCLEOTIDE SEQUENCE [LARGE SCALE GENOMIC DNA]</scope>
    <source>
        <strain evidence="3 4">CY18W</strain>
    </source>
</reference>
<proteinExistence type="predicted"/>
<keyword evidence="4" id="KW-1185">Reference proteome</keyword>
<gene>
    <name evidence="3" type="ORF">H8L32_05820</name>
</gene>
<organism evidence="3 4">
    <name type="scientific">Undibacterium hunanense</name>
    <dbReference type="NCBI Taxonomy" id="2762292"/>
    <lineage>
        <taxon>Bacteria</taxon>
        <taxon>Pseudomonadati</taxon>
        <taxon>Pseudomonadota</taxon>
        <taxon>Betaproteobacteria</taxon>
        <taxon>Burkholderiales</taxon>
        <taxon>Oxalobacteraceae</taxon>
        <taxon>Undibacterium</taxon>
    </lineage>
</organism>
<protein>
    <submittedName>
        <fullName evidence="3">Alpha/beta fold hydrolase</fullName>
    </submittedName>
</protein>
<feature type="compositionally biased region" description="Low complexity" evidence="1">
    <location>
        <begin position="11"/>
        <end position="25"/>
    </location>
</feature>
<feature type="domain" description="AB hydrolase-1" evidence="2">
    <location>
        <begin position="81"/>
        <end position="274"/>
    </location>
</feature>
<evidence type="ECO:0000256" key="1">
    <source>
        <dbReference type="SAM" id="MobiDB-lite"/>
    </source>
</evidence>
<dbReference type="InterPro" id="IPR000073">
    <property type="entry name" value="AB_hydrolase_1"/>
</dbReference>
<dbReference type="Gene3D" id="3.40.50.1820">
    <property type="entry name" value="alpha/beta hydrolase"/>
    <property type="match status" value="1"/>
</dbReference>